<dbReference type="PANTHER" id="PTHR32089">
    <property type="entry name" value="METHYL-ACCEPTING CHEMOTAXIS PROTEIN MCPB"/>
    <property type="match status" value="1"/>
</dbReference>
<keyword evidence="1" id="KW-0807">Transducer</keyword>
<dbReference type="PROSITE" id="PS50111">
    <property type="entry name" value="CHEMOTAXIS_TRANSDUC_2"/>
    <property type="match status" value="1"/>
</dbReference>
<reference evidence="4" key="1">
    <citation type="submission" date="2020-01" db="EMBL/GenBank/DDBJ databases">
        <authorList>
            <person name="Fang Y."/>
            <person name="Sun R."/>
            <person name="Nie L."/>
            <person name="He J."/>
            <person name="Hao L."/>
            <person name="Wang L."/>
            <person name="Su S."/>
            <person name="Lv E."/>
            <person name="Zhang Z."/>
            <person name="Xie R."/>
            <person name="Liu H."/>
        </authorList>
    </citation>
    <scope>NUCLEOTIDE SEQUENCE [LARGE SCALE GENOMIC DNA]</scope>
    <source>
        <strain evidence="4">XCT-53</strain>
    </source>
</reference>
<dbReference type="Proteomes" id="UP000586722">
    <property type="component" value="Unassembled WGS sequence"/>
</dbReference>
<name>A0A7X5J9X1_9HYPH</name>
<dbReference type="AlphaFoldDB" id="A0A7X5J9X1"/>
<evidence type="ECO:0000256" key="1">
    <source>
        <dbReference type="ARBA" id="ARBA00023224"/>
    </source>
</evidence>
<proteinExistence type="inferred from homology"/>
<dbReference type="SMART" id="SM00283">
    <property type="entry name" value="MA"/>
    <property type="match status" value="1"/>
</dbReference>
<dbReference type="SMART" id="SM00304">
    <property type="entry name" value="HAMP"/>
    <property type="match status" value="1"/>
</dbReference>
<dbReference type="GO" id="GO:0016020">
    <property type="term" value="C:membrane"/>
    <property type="evidence" value="ECO:0007669"/>
    <property type="project" value="InterPro"/>
</dbReference>
<dbReference type="PANTHER" id="PTHR32089:SF112">
    <property type="entry name" value="LYSOZYME-LIKE PROTEIN-RELATED"/>
    <property type="match status" value="1"/>
</dbReference>
<protein>
    <submittedName>
        <fullName evidence="3">HAMP domain-containing protein</fullName>
    </submittedName>
</protein>
<dbReference type="InterPro" id="IPR003660">
    <property type="entry name" value="HAMP_dom"/>
</dbReference>
<dbReference type="GO" id="GO:0007165">
    <property type="term" value="P:signal transduction"/>
    <property type="evidence" value="ECO:0007669"/>
    <property type="project" value="UniProtKB-KW"/>
</dbReference>
<dbReference type="EMBL" id="JAABLQ010000004">
    <property type="protein sequence ID" value="NBN80309.1"/>
    <property type="molecule type" value="Genomic_DNA"/>
</dbReference>
<dbReference type="InterPro" id="IPR004089">
    <property type="entry name" value="MCPsignal_dom"/>
</dbReference>
<organism evidence="3 4">
    <name type="scientific">Pannonibacter tanglangensis</name>
    <dbReference type="NCBI Taxonomy" id="2750084"/>
    <lineage>
        <taxon>Bacteria</taxon>
        <taxon>Pseudomonadati</taxon>
        <taxon>Pseudomonadota</taxon>
        <taxon>Alphaproteobacteria</taxon>
        <taxon>Hyphomicrobiales</taxon>
        <taxon>Stappiaceae</taxon>
        <taxon>Pannonibacter</taxon>
    </lineage>
</organism>
<dbReference type="SUPFAM" id="SSF58104">
    <property type="entry name" value="Methyl-accepting chemotaxis protein (MCP) signaling domain"/>
    <property type="match status" value="1"/>
</dbReference>
<dbReference type="SUPFAM" id="SSF158472">
    <property type="entry name" value="HAMP domain-like"/>
    <property type="match status" value="1"/>
</dbReference>
<comment type="similarity">
    <text evidence="2">Belongs to the methyl-accepting chemotaxis (MCP) protein family.</text>
</comment>
<evidence type="ECO:0000256" key="2">
    <source>
        <dbReference type="ARBA" id="ARBA00029447"/>
    </source>
</evidence>
<gene>
    <name evidence="3" type="ORF">GWI72_18675</name>
</gene>
<keyword evidence="4" id="KW-1185">Reference proteome</keyword>
<accession>A0A7X5J9X1</accession>
<dbReference type="PROSITE" id="PS50885">
    <property type="entry name" value="HAMP"/>
    <property type="match status" value="1"/>
</dbReference>
<dbReference type="Pfam" id="PF00015">
    <property type="entry name" value="MCPsignal"/>
    <property type="match status" value="1"/>
</dbReference>
<dbReference type="CDD" id="cd06225">
    <property type="entry name" value="HAMP"/>
    <property type="match status" value="1"/>
</dbReference>
<comment type="caution">
    <text evidence="3">The sequence shown here is derived from an EMBL/GenBank/DDBJ whole genome shotgun (WGS) entry which is preliminary data.</text>
</comment>
<evidence type="ECO:0000313" key="4">
    <source>
        <dbReference type="Proteomes" id="UP000586722"/>
    </source>
</evidence>
<sequence length="791" mass="84235">MRISRKLPAVMISLGLLCAAGVGIASYFSAASIMMQQGEEGLFALAESEAGEVENFFQDVTTEVSGFADSMSVISAYRRLGAGYEKYGADAPRILTETYVTANPHPPEARDALVKTGYKPYDTAHKTYHPILRRFAQTSGFGDILLISLDGEVIYSLRKRSDFTANLRDPAWSGSPLGQAFAQAIAGQPDQAHIQDAAPHPARNGIPTGYIATPISIGRKAIGVIAFETPSKRLDSLLGTYAGMGETGNMFLVNESGEAQNDSARTAAVDERRMIVVPASDVNESLSGLTKLHELDNGAGGTLVAAMVPVEAPGKRYAMLVVQDRDELLSGLTTLQNWALLICLIGGISTAVVAIVFSGRMSRRIRNLSTAMQQLAAGRIDTPLPADNRSDEIDDMTRTVVVFKENLIRREELEAGARIERDKERHRQAHVEAIILKFRDLIGEMVTRVDAKTGVLTVSAANMNRIALDASRQASSASLASAHSSENVQTVAAAAEELTTAISEILSQSGRAGQIVEDTTATARQTDAEVASLDEAAEKIGAVVGMIREIAEQTNLLALNATIEAARAGSAGKGFAVVAAEVKALSDQTARATEQIGQQIAGVQRLTKSAIGAIRRISEQIESVHVVTGAITSAVGEQRKATQEITQSIALAASGSSEVVSNVGQVTEAIQITLREAGSVDQVSAEVKHVSQDLMQAVEDFLSEMHRDVAERRKALRIQAGEETVTIDSQRGTFEADVRDESPDGLGLHPVPGLLPGLDVVIRRGSGRRQTGHVAWSSDKGVGISDLRDIA</sequence>
<dbReference type="Pfam" id="PF00672">
    <property type="entry name" value="HAMP"/>
    <property type="match status" value="1"/>
</dbReference>
<evidence type="ECO:0000313" key="3">
    <source>
        <dbReference type="EMBL" id="NBN80309.1"/>
    </source>
</evidence>
<dbReference type="Gene3D" id="6.10.340.10">
    <property type="match status" value="1"/>
</dbReference>
<dbReference type="RefSeq" id="WP_161677797.1">
    <property type="nucleotide sequence ID" value="NZ_JAABLP010000006.1"/>
</dbReference>
<dbReference type="Gene3D" id="1.10.287.950">
    <property type="entry name" value="Methyl-accepting chemotaxis protein"/>
    <property type="match status" value="1"/>
</dbReference>